<evidence type="ECO:0000256" key="2">
    <source>
        <dbReference type="ARBA" id="ARBA00022840"/>
    </source>
</evidence>
<dbReference type="InterPro" id="IPR002078">
    <property type="entry name" value="Sigma_54_int"/>
</dbReference>
<dbReference type="SMART" id="SM00448">
    <property type="entry name" value="REC"/>
    <property type="match status" value="1"/>
</dbReference>
<evidence type="ECO:0000256" key="5">
    <source>
        <dbReference type="PROSITE-ProRule" id="PRU00169"/>
    </source>
</evidence>
<feature type="domain" description="Sigma-54 factor interaction" evidence="6">
    <location>
        <begin position="148"/>
        <end position="377"/>
    </location>
</feature>
<dbReference type="Proteomes" id="UP000254263">
    <property type="component" value="Unassembled WGS sequence"/>
</dbReference>
<dbReference type="SMART" id="SM00382">
    <property type="entry name" value="AAA"/>
    <property type="match status" value="1"/>
</dbReference>
<dbReference type="FunFam" id="3.40.50.300:FF:000006">
    <property type="entry name" value="DNA-binding transcriptional regulator NtrC"/>
    <property type="match status" value="1"/>
</dbReference>
<proteinExistence type="predicted"/>
<dbReference type="InterPro" id="IPR025944">
    <property type="entry name" value="Sigma_54_int_dom_CS"/>
</dbReference>
<accession>A0A379DKL9</accession>
<dbReference type="PRINTS" id="PR01590">
    <property type="entry name" value="HTHFIS"/>
</dbReference>
<dbReference type="Pfam" id="PF02954">
    <property type="entry name" value="HTH_8"/>
    <property type="match status" value="1"/>
</dbReference>
<dbReference type="GO" id="GO:0005524">
    <property type="term" value="F:ATP binding"/>
    <property type="evidence" value="ECO:0007669"/>
    <property type="project" value="UniProtKB-KW"/>
</dbReference>
<dbReference type="Gene3D" id="3.40.50.300">
    <property type="entry name" value="P-loop containing nucleotide triphosphate hydrolases"/>
    <property type="match status" value="1"/>
</dbReference>
<feature type="domain" description="Response regulatory" evidence="7">
    <location>
        <begin position="5"/>
        <end position="124"/>
    </location>
</feature>
<dbReference type="SUPFAM" id="SSF52172">
    <property type="entry name" value="CheY-like"/>
    <property type="match status" value="1"/>
</dbReference>
<dbReference type="Gene3D" id="3.40.50.2300">
    <property type="match status" value="1"/>
</dbReference>
<dbReference type="RefSeq" id="WP_018360462.1">
    <property type="nucleotide sequence ID" value="NZ_UGTI01000001.1"/>
</dbReference>
<keyword evidence="3" id="KW-0805">Transcription regulation</keyword>
<evidence type="ECO:0000313" key="8">
    <source>
        <dbReference type="EMBL" id="SUB78573.1"/>
    </source>
</evidence>
<dbReference type="GO" id="GO:0043565">
    <property type="term" value="F:sequence-specific DNA binding"/>
    <property type="evidence" value="ECO:0007669"/>
    <property type="project" value="InterPro"/>
</dbReference>
<dbReference type="Pfam" id="PF00072">
    <property type="entry name" value="Response_reg"/>
    <property type="match status" value="1"/>
</dbReference>
<evidence type="ECO:0000259" key="6">
    <source>
        <dbReference type="PROSITE" id="PS50045"/>
    </source>
</evidence>
<dbReference type="EMBL" id="UGTI01000001">
    <property type="protein sequence ID" value="SUB78573.1"/>
    <property type="molecule type" value="Genomic_DNA"/>
</dbReference>
<reference evidence="8 9" key="1">
    <citation type="submission" date="2018-06" db="EMBL/GenBank/DDBJ databases">
        <authorList>
            <consortium name="Pathogen Informatics"/>
            <person name="Doyle S."/>
        </authorList>
    </citation>
    <scope>NUCLEOTIDE SEQUENCE [LARGE SCALE GENOMIC DNA]</scope>
    <source>
        <strain evidence="8 9">NCTC13100</strain>
    </source>
</reference>
<keyword evidence="1" id="KW-0547">Nucleotide-binding</keyword>
<dbReference type="InterPro" id="IPR027417">
    <property type="entry name" value="P-loop_NTPase"/>
</dbReference>
<dbReference type="PROSITE" id="PS50110">
    <property type="entry name" value="RESPONSE_REGULATORY"/>
    <property type="match status" value="1"/>
</dbReference>
<evidence type="ECO:0000256" key="1">
    <source>
        <dbReference type="ARBA" id="ARBA00022741"/>
    </source>
</evidence>
<dbReference type="GO" id="GO:0000160">
    <property type="term" value="P:phosphorelay signal transduction system"/>
    <property type="evidence" value="ECO:0007669"/>
    <property type="project" value="InterPro"/>
</dbReference>
<name>A0A379DKL9_9PORP</name>
<dbReference type="InterPro" id="IPR002197">
    <property type="entry name" value="HTH_Fis"/>
</dbReference>
<dbReference type="PROSITE" id="PS50045">
    <property type="entry name" value="SIGMA54_INTERACT_4"/>
    <property type="match status" value="1"/>
</dbReference>
<organism evidence="8 9">
    <name type="scientific">Porphyromonas macacae</name>
    <dbReference type="NCBI Taxonomy" id="28115"/>
    <lineage>
        <taxon>Bacteria</taxon>
        <taxon>Pseudomonadati</taxon>
        <taxon>Bacteroidota</taxon>
        <taxon>Bacteroidia</taxon>
        <taxon>Bacteroidales</taxon>
        <taxon>Porphyromonadaceae</taxon>
        <taxon>Porphyromonas</taxon>
    </lineage>
</organism>
<keyword evidence="4" id="KW-0804">Transcription</keyword>
<evidence type="ECO:0000313" key="9">
    <source>
        <dbReference type="Proteomes" id="UP000254263"/>
    </source>
</evidence>
<dbReference type="AlphaFoldDB" id="A0A379DKL9"/>
<dbReference type="InterPro" id="IPR001789">
    <property type="entry name" value="Sig_transdc_resp-reg_receiver"/>
</dbReference>
<gene>
    <name evidence="8" type="primary">zraR_3</name>
    <name evidence="8" type="ORF">NCTC13100_01752</name>
</gene>
<dbReference type="SUPFAM" id="SSF52540">
    <property type="entry name" value="P-loop containing nucleoside triphosphate hydrolases"/>
    <property type="match status" value="1"/>
</dbReference>
<dbReference type="Gene3D" id="1.10.8.60">
    <property type="match status" value="1"/>
</dbReference>
<dbReference type="PANTHER" id="PTHR32071">
    <property type="entry name" value="TRANSCRIPTIONAL REGULATORY PROTEIN"/>
    <property type="match status" value="1"/>
</dbReference>
<keyword evidence="2" id="KW-0067">ATP-binding</keyword>
<feature type="modified residue" description="4-aspartylphosphate" evidence="5">
    <location>
        <position position="54"/>
    </location>
</feature>
<keyword evidence="5" id="KW-0597">Phosphoprotein</keyword>
<sequence>MKKGKIIVVDDNQSIRTALKLLLSMEYEQVELLPSPANLLSTIDSFSPDIILLDMNFRQGINDGNEGLFWLGRIKEHTPALPVVLFTAYADIDLAVEALKRGATDFIVKPWDNRKLLNVLRSAITLNTAKSNKRINNKENPDTAQEIFWGESNAITQTKAIANKVAPSEANVLITGENGTGKEILARYIHNLSGRNKEKMVTVDMGSISETLFESELFGHVKGAFTDARTDRKGKFEEAQNSTLFLDEIANLSMPMQAKLLSALQSRTIMRVGSNTPIPIDIRLICATNANMYEAIRRGEFREDLYYRINTIQIEMPPLRERADDIAPMAEFFLKKYSQRYNRSDLSFDTEAIRTLENYSWPGNVRELQHCIEKAVILSSGALIEPEDLMLEPQKEIPVREENLSGSLEDMERRMIESAMRRHEGNMSQVANELGISRPTLYSKLKKHGL</sequence>
<evidence type="ECO:0000256" key="3">
    <source>
        <dbReference type="ARBA" id="ARBA00023015"/>
    </source>
</evidence>
<dbReference type="InterPro" id="IPR058031">
    <property type="entry name" value="AAA_lid_NorR"/>
</dbReference>
<protein>
    <submittedName>
        <fullName evidence="8">Transcriptional regulatory protein ZraR</fullName>
    </submittedName>
</protein>
<dbReference type="SUPFAM" id="SSF46689">
    <property type="entry name" value="Homeodomain-like"/>
    <property type="match status" value="1"/>
</dbReference>
<dbReference type="InterPro" id="IPR003593">
    <property type="entry name" value="AAA+_ATPase"/>
</dbReference>
<dbReference type="Gene3D" id="1.10.10.60">
    <property type="entry name" value="Homeodomain-like"/>
    <property type="match status" value="1"/>
</dbReference>
<dbReference type="GO" id="GO:0006355">
    <property type="term" value="P:regulation of DNA-templated transcription"/>
    <property type="evidence" value="ECO:0007669"/>
    <property type="project" value="InterPro"/>
</dbReference>
<dbReference type="Pfam" id="PF25601">
    <property type="entry name" value="AAA_lid_14"/>
    <property type="match status" value="1"/>
</dbReference>
<evidence type="ECO:0000256" key="4">
    <source>
        <dbReference type="ARBA" id="ARBA00023163"/>
    </source>
</evidence>
<evidence type="ECO:0000259" key="7">
    <source>
        <dbReference type="PROSITE" id="PS50110"/>
    </source>
</evidence>
<dbReference type="InterPro" id="IPR009057">
    <property type="entry name" value="Homeodomain-like_sf"/>
</dbReference>
<dbReference type="PROSITE" id="PS00688">
    <property type="entry name" value="SIGMA54_INTERACT_3"/>
    <property type="match status" value="1"/>
</dbReference>
<dbReference type="CDD" id="cd00009">
    <property type="entry name" value="AAA"/>
    <property type="match status" value="1"/>
</dbReference>
<dbReference type="InterPro" id="IPR011006">
    <property type="entry name" value="CheY-like_superfamily"/>
</dbReference>
<dbReference type="PANTHER" id="PTHR32071:SF113">
    <property type="entry name" value="ALGINATE BIOSYNTHESIS TRANSCRIPTIONAL REGULATORY PROTEIN ALGB"/>
    <property type="match status" value="1"/>
</dbReference>
<dbReference type="Pfam" id="PF00158">
    <property type="entry name" value="Sigma54_activat"/>
    <property type="match status" value="1"/>
</dbReference>